<reference evidence="3" key="1">
    <citation type="journal article" date="2019" name="Int. J. Syst. Evol. Microbiol.">
        <title>The Global Catalogue of Microorganisms (GCM) 10K type strain sequencing project: providing services to taxonomists for standard genome sequencing and annotation.</title>
        <authorList>
            <consortium name="The Broad Institute Genomics Platform"/>
            <consortium name="The Broad Institute Genome Sequencing Center for Infectious Disease"/>
            <person name="Wu L."/>
            <person name="Ma J."/>
        </authorList>
    </citation>
    <scope>NUCLEOTIDE SEQUENCE [LARGE SCALE GENOMIC DNA]</scope>
    <source>
        <strain evidence="3">JCM 16544</strain>
    </source>
</reference>
<dbReference type="EMBL" id="BAAAYU010000001">
    <property type="protein sequence ID" value="GAA3624559.1"/>
    <property type="molecule type" value="Genomic_DNA"/>
</dbReference>
<comment type="caution">
    <text evidence="2">The sequence shown here is derived from an EMBL/GenBank/DDBJ whole genome shotgun (WGS) entry which is preliminary data.</text>
</comment>
<dbReference type="Pfam" id="PF00903">
    <property type="entry name" value="Glyoxalase"/>
    <property type="match status" value="1"/>
</dbReference>
<evidence type="ECO:0000313" key="3">
    <source>
        <dbReference type="Proteomes" id="UP001501697"/>
    </source>
</evidence>
<dbReference type="SUPFAM" id="SSF54593">
    <property type="entry name" value="Glyoxalase/Bleomycin resistance protein/Dihydroxybiphenyl dioxygenase"/>
    <property type="match status" value="1"/>
</dbReference>
<organism evidence="2 3">
    <name type="scientific">Microbacterium awajiense</name>
    <dbReference type="NCBI Taxonomy" id="415214"/>
    <lineage>
        <taxon>Bacteria</taxon>
        <taxon>Bacillati</taxon>
        <taxon>Actinomycetota</taxon>
        <taxon>Actinomycetes</taxon>
        <taxon>Micrococcales</taxon>
        <taxon>Microbacteriaceae</taxon>
        <taxon>Microbacterium</taxon>
    </lineage>
</organism>
<proteinExistence type="predicted"/>
<dbReference type="RefSeq" id="WP_344736136.1">
    <property type="nucleotide sequence ID" value="NZ_BAAAYU010000001.1"/>
</dbReference>
<name>A0ABP7A455_9MICO</name>
<evidence type="ECO:0000313" key="2">
    <source>
        <dbReference type="EMBL" id="GAA3624559.1"/>
    </source>
</evidence>
<gene>
    <name evidence="2" type="ORF">GCM10022200_03540</name>
</gene>
<dbReference type="Gene3D" id="3.30.720.110">
    <property type="match status" value="1"/>
</dbReference>
<protein>
    <submittedName>
        <fullName evidence="2">VOC family protein</fullName>
    </submittedName>
</protein>
<dbReference type="Gene3D" id="3.30.720.120">
    <property type="match status" value="1"/>
</dbReference>
<dbReference type="InterPro" id="IPR029068">
    <property type="entry name" value="Glyas_Bleomycin-R_OHBP_Dase"/>
</dbReference>
<dbReference type="InterPro" id="IPR004360">
    <property type="entry name" value="Glyas_Fos-R_dOase_dom"/>
</dbReference>
<accession>A0ABP7A455</accession>
<keyword evidence="3" id="KW-1185">Reference proteome</keyword>
<sequence length="136" mass="15176">MATLNSFYPVLEVHDPRRAADFFVSYFGFEATFLSDWYVSLARDPAYELAFLAHDHPTIPEGFGSRVAGVLLNLEVPDATAEYDRLVRGAGLTCPLALRDEPFGQRHFILEGPERILVDVIENIPPSGEFAAQYAE</sequence>
<dbReference type="InterPro" id="IPR037523">
    <property type="entry name" value="VOC_core"/>
</dbReference>
<evidence type="ECO:0000259" key="1">
    <source>
        <dbReference type="PROSITE" id="PS51819"/>
    </source>
</evidence>
<dbReference type="PROSITE" id="PS51819">
    <property type="entry name" value="VOC"/>
    <property type="match status" value="1"/>
</dbReference>
<feature type="domain" description="VOC" evidence="1">
    <location>
        <begin position="3"/>
        <end position="123"/>
    </location>
</feature>
<dbReference type="Proteomes" id="UP001501697">
    <property type="component" value="Unassembled WGS sequence"/>
</dbReference>